<name>A0AAP3ANV8_RIEAN</name>
<gene>
    <name evidence="1" type="ORF">OKE68_04655</name>
</gene>
<dbReference type="EMBL" id="JAOZYT010000021">
    <property type="protein sequence ID" value="MCW0523608.1"/>
    <property type="molecule type" value="Genomic_DNA"/>
</dbReference>
<protein>
    <recommendedName>
        <fullName evidence="3">Lipoprotein</fullName>
    </recommendedName>
</protein>
<evidence type="ECO:0000313" key="1">
    <source>
        <dbReference type="EMBL" id="MCW0523608.1"/>
    </source>
</evidence>
<dbReference type="AlphaFoldDB" id="A0AAP3ANV8"/>
<evidence type="ECO:0008006" key="3">
    <source>
        <dbReference type="Google" id="ProtNLM"/>
    </source>
</evidence>
<sequence length="88" mass="10028">MNKLTLIFVLMITISCDPVRTLILKNDTQKSRNILVYGSFITQKEKQNSIITELQKGEKKKSVFYGIGAWNDVEIKKFSSNIDSDSVL</sequence>
<proteinExistence type="predicted"/>
<organism evidence="1 2">
    <name type="scientific">Riemerella anatipestifer</name>
    <name type="common">Moraxella anatipestifer</name>
    <dbReference type="NCBI Taxonomy" id="34085"/>
    <lineage>
        <taxon>Bacteria</taxon>
        <taxon>Pseudomonadati</taxon>
        <taxon>Bacteroidota</taxon>
        <taxon>Flavobacteriia</taxon>
        <taxon>Flavobacteriales</taxon>
        <taxon>Weeksellaceae</taxon>
        <taxon>Riemerella</taxon>
    </lineage>
</organism>
<accession>A0AAP3ANV8</accession>
<reference evidence="1" key="1">
    <citation type="submission" date="2022-10" db="EMBL/GenBank/DDBJ databases">
        <title>Sifting through the core-genome to identify putative cross-protective antigens against Riemerella anatipestifer.</title>
        <authorList>
            <person name="Zheng X."/>
            <person name="Zhang W."/>
        </authorList>
    </citation>
    <scope>NUCLEOTIDE SEQUENCE</scope>
    <source>
        <strain evidence="1">ZWRA178</strain>
    </source>
</reference>
<dbReference type="Proteomes" id="UP001207440">
    <property type="component" value="Unassembled WGS sequence"/>
</dbReference>
<dbReference type="PROSITE" id="PS51257">
    <property type="entry name" value="PROKAR_LIPOPROTEIN"/>
    <property type="match status" value="1"/>
</dbReference>
<dbReference type="RefSeq" id="WP_127919810.1">
    <property type="nucleotide sequence ID" value="NZ_CP029760.1"/>
</dbReference>
<evidence type="ECO:0000313" key="2">
    <source>
        <dbReference type="Proteomes" id="UP001207440"/>
    </source>
</evidence>
<comment type="caution">
    <text evidence="1">The sequence shown here is derived from an EMBL/GenBank/DDBJ whole genome shotgun (WGS) entry which is preliminary data.</text>
</comment>